<dbReference type="AlphaFoldDB" id="A0A1G7QCH4"/>
<dbReference type="Gene3D" id="2.10.260.10">
    <property type="match status" value="1"/>
</dbReference>
<gene>
    <name evidence="3" type="ORF">SAMN05216218_11284</name>
</gene>
<evidence type="ECO:0000259" key="2">
    <source>
        <dbReference type="PROSITE" id="PS51740"/>
    </source>
</evidence>
<dbReference type="OrthoDB" id="67352at2157"/>
<keyword evidence="4" id="KW-1185">Reference proteome</keyword>
<dbReference type="SMART" id="SM00966">
    <property type="entry name" value="SpoVT_AbrB"/>
    <property type="match status" value="1"/>
</dbReference>
<proteinExistence type="predicted"/>
<evidence type="ECO:0000256" key="1">
    <source>
        <dbReference type="SAM" id="MobiDB-lite"/>
    </source>
</evidence>
<dbReference type="SUPFAM" id="SSF89447">
    <property type="entry name" value="AbrB/MazE/MraZ-like"/>
    <property type="match status" value="1"/>
</dbReference>
<dbReference type="GO" id="GO:0003677">
    <property type="term" value="F:DNA binding"/>
    <property type="evidence" value="ECO:0007669"/>
    <property type="project" value="InterPro"/>
</dbReference>
<reference evidence="4" key="1">
    <citation type="submission" date="2016-10" db="EMBL/GenBank/DDBJ databases">
        <authorList>
            <person name="Varghese N."/>
            <person name="Submissions S."/>
        </authorList>
    </citation>
    <scope>NUCLEOTIDE SEQUENCE [LARGE SCALE GENOMIC DNA]</scope>
    <source>
        <strain evidence="4">IBRC-M 10760</strain>
    </source>
</reference>
<sequence>MATDDVPEETKVSDRGMVTIPASLRNRLDIEAGDKLRWNINEDGELSVEVVKERYGAFDDFEPVSMGGKGSETHDIAGYEDDSAFSGDT</sequence>
<dbReference type="PROSITE" id="PS51740">
    <property type="entry name" value="SPOVT_ABRB"/>
    <property type="match status" value="1"/>
</dbReference>
<evidence type="ECO:0000313" key="3">
    <source>
        <dbReference type="EMBL" id="SDF96267.1"/>
    </source>
</evidence>
<dbReference type="Proteomes" id="UP000199076">
    <property type="component" value="Unassembled WGS sequence"/>
</dbReference>
<feature type="domain" description="SpoVT-AbrB" evidence="2">
    <location>
        <begin position="7"/>
        <end position="53"/>
    </location>
</feature>
<dbReference type="NCBIfam" id="TIGR01439">
    <property type="entry name" value="lp_hng_hel_AbrB"/>
    <property type="match status" value="1"/>
</dbReference>
<name>A0A1G7QCH4_9EURY</name>
<protein>
    <submittedName>
        <fullName evidence="3">Looped-hinge helix DNA binding domain-containing protein, AbrB family</fullName>
    </submittedName>
</protein>
<accession>A0A1G7QCH4</accession>
<feature type="region of interest" description="Disordered" evidence="1">
    <location>
        <begin position="63"/>
        <end position="89"/>
    </location>
</feature>
<dbReference type="Pfam" id="PF04014">
    <property type="entry name" value="MazE_antitoxin"/>
    <property type="match status" value="1"/>
</dbReference>
<organism evidence="3 4">
    <name type="scientific">Halorientalis regularis</name>
    <dbReference type="NCBI Taxonomy" id="660518"/>
    <lineage>
        <taxon>Archaea</taxon>
        <taxon>Methanobacteriati</taxon>
        <taxon>Methanobacteriota</taxon>
        <taxon>Stenosarchaea group</taxon>
        <taxon>Halobacteria</taxon>
        <taxon>Halobacteriales</taxon>
        <taxon>Haloarculaceae</taxon>
        <taxon>Halorientalis</taxon>
    </lineage>
</organism>
<evidence type="ECO:0000313" key="4">
    <source>
        <dbReference type="Proteomes" id="UP000199076"/>
    </source>
</evidence>
<dbReference type="InterPro" id="IPR037914">
    <property type="entry name" value="SpoVT-AbrB_sf"/>
</dbReference>
<dbReference type="STRING" id="660518.SAMN05216218_11284"/>
<dbReference type="InterPro" id="IPR007159">
    <property type="entry name" value="SpoVT-AbrB_dom"/>
</dbReference>
<dbReference type="RefSeq" id="WP_092693892.1">
    <property type="nucleotide sequence ID" value="NZ_FNBK01000012.1"/>
</dbReference>
<dbReference type="EMBL" id="FNBK01000012">
    <property type="protein sequence ID" value="SDF96267.1"/>
    <property type="molecule type" value="Genomic_DNA"/>
</dbReference>